<keyword evidence="1" id="KW-0946">Virion</keyword>
<dbReference type="EMBL" id="VTPS01000001">
    <property type="protein sequence ID" value="TZE83598.1"/>
    <property type="molecule type" value="Genomic_DNA"/>
</dbReference>
<proteinExistence type="predicted"/>
<reference evidence="1 2" key="1">
    <citation type="submission" date="2019-08" db="EMBL/GenBank/DDBJ databases">
        <title>Calorimonas adulescens gen. nov., sp. nov., an anaerobic thermophilic bacterium from Sakhalin hot spring.</title>
        <authorList>
            <person name="Khomyakova M.A."/>
            <person name="Merkel A.Y."/>
            <person name="Novikov A."/>
            <person name="Bonch-Osmolovskaya E.A."/>
            <person name="Slobodkin A.I."/>
        </authorList>
    </citation>
    <scope>NUCLEOTIDE SEQUENCE [LARGE SCALE GENOMIC DNA]</scope>
    <source>
        <strain evidence="1 2">A05MB</strain>
    </source>
</reference>
<protein>
    <submittedName>
        <fullName evidence="1">Spore coat protein</fullName>
    </submittedName>
</protein>
<gene>
    <name evidence="1" type="ORF">FWJ32_01600</name>
</gene>
<dbReference type="Pfam" id="PF07875">
    <property type="entry name" value="Coat_F"/>
    <property type="match status" value="1"/>
</dbReference>
<keyword evidence="1" id="KW-0167">Capsid protein</keyword>
<keyword evidence="2" id="KW-1185">Reference proteome</keyword>
<dbReference type="InterPro" id="IPR012851">
    <property type="entry name" value="Spore_coat_CotF-like"/>
</dbReference>
<evidence type="ECO:0000313" key="2">
    <source>
        <dbReference type="Proteomes" id="UP000322976"/>
    </source>
</evidence>
<name>A0A5D8QJX1_9THEO</name>
<sequence length="170" mass="19177">MYFQDRDIALDCINSQKLLNSTYTQAVSEASDTSMRSDLTSILNDEFNNQYMIFQVMNRKGWYKSFPANQQDLNNAKTNINNLNSQMQSIWQGMNATMQGASNQSGFNQTPVYQYGNQVYGDRPGQDWGGATNSNIEKSMWSNISSYASQEIGTVNPSSSERNANLDRQS</sequence>
<accession>A0A5D8QJX1</accession>
<evidence type="ECO:0000313" key="1">
    <source>
        <dbReference type="EMBL" id="TZE83598.1"/>
    </source>
</evidence>
<comment type="caution">
    <text evidence="1">The sequence shown here is derived from an EMBL/GenBank/DDBJ whole genome shotgun (WGS) entry which is preliminary data.</text>
</comment>
<dbReference type="RefSeq" id="WP_149544217.1">
    <property type="nucleotide sequence ID" value="NZ_VTPS01000001.1"/>
</dbReference>
<dbReference type="AlphaFoldDB" id="A0A5D8QJX1"/>
<dbReference type="Proteomes" id="UP000322976">
    <property type="component" value="Unassembled WGS sequence"/>
</dbReference>
<organism evidence="1 2">
    <name type="scientific">Calorimonas adulescens</name>
    <dbReference type="NCBI Taxonomy" id="2606906"/>
    <lineage>
        <taxon>Bacteria</taxon>
        <taxon>Bacillati</taxon>
        <taxon>Bacillota</taxon>
        <taxon>Clostridia</taxon>
        <taxon>Thermoanaerobacterales</taxon>
        <taxon>Thermoanaerobacteraceae</taxon>
        <taxon>Calorimonas</taxon>
    </lineage>
</organism>